<keyword evidence="3" id="KW-1185">Reference proteome</keyword>
<comment type="caution">
    <text evidence="2">The sequence shown here is derived from an EMBL/GenBank/DDBJ whole genome shotgun (WGS) entry which is preliminary data.</text>
</comment>
<evidence type="ECO:0000313" key="3">
    <source>
        <dbReference type="Proteomes" id="UP001206312"/>
    </source>
</evidence>
<dbReference type="RefSeq" id="WP_252740581.1">
    <property type="nucleotide sequence ID" value="NZ_JAMXIB010000003.1"/>
</dbReference>
<reference evidence="2 3" key="1">
    <citation type="submission" date="2022-06" db="EMBL/GenBank/DDBJ databases">
        <authorList>
            <person name="Xuan X."/>
        </authorList>
    </citation>
    <scope>NUCLEOTIDE SEQUENCE [LARGE SCALE GENOMIC DNA]</scope>
    <source>
        <strain evidence="2 3">2V75</strain>
    </source>
</reference>
<accession>A0ABT1AX58</accession>
<feature type="transmembrane region" description="Helical" evidence="1">
    <location>
        <begin position="78"/>
        <end position="96"/>
    </location>
</feature>
<evidence type="ECO:0000313" key="2">
    <source>
        <dbReference type="EMBL" id="MCO5724200.1"/>
    </source>
</evidence>
<evidence type="ECO:0000256" key="1">
    <source>
        <dbReference type="SAM" id="Phobius"/>
    </source>
</evidence>
<sequence>MAFEQLKEDWSDSQRATREYIDSTVDYYRLRTFKFVMKSFYALALALVLGMFGLLALFFLSIAGSFALGDLLGNPTHGFLMVGGLYVLLGALAFALRGRLQSALLKRFSAYYFDGE</sequence>
<dbReference type="Proteomes" id="UP001206312">
    <property type="component" value="Unassembled WGS sequence"/>
</dbReference>
<protein>
    <submittedName>
        <fullName evidence="2">Phage holin family protein</fullName>
    </submittedName>
</protein>
<feature type="transmembrane region" description="Helical" evidence="1">
    <location>
        <begin position="40"/>
        <end position="66"/>
    </location>
</feature>
<name>A0ABT1AX58_9FLAO</name>
<organism evidence="2 3">
    <name type="scientific">Robiginitalea marina</name>
    <dbReference type="NCBI Taxonomy" id="2954105"/>
    <lineage>
        <taxon>Bacteria</taxon>
        <taxon>Pseudomonadati</taxon>
        <taxon>Bacteroidota</taxon>
        <taxon>Flavobacteriia</taxon>
        <taxon>Flavobacteriales</taxon>
        <taxon>Flavobacteriaceae</taxon>
        <taxon>Robiginitalea</taxon>
    </lineage>
</organism>
<gene>
    <name evidence="2" type="ORF">NG653_05000</name>
</gene>
<keyword evidence="1" id="KW-0472">Membrane</keyword>
<keyword evidence="1" id="KW-0812">Transmembrane</keyword>
<keyword evidence="1" id="KW-1133">Transmembrane helix</keyword>
<proteinExistence type="predicted"/>
<dbReference type="EMBL" id="JAMXIB010000003">
    <property type="protein sequence ID" value="MCO5724200.1"/>
    <property type="molecule type" value="Genomic_DNA"/>
</dbReference>